<dbReference type="PANTHER" id="PTHR34580">
    <property type="match status" value="1"/>
</dbReference>
<dbReference type="OrthoDB" id="9815009at2"/>
<dbReference type="InterPro" id="IPR051534">
    <property type="entry name" value="CBASS_pafABC_assoc_protein"/>
</dbReference>
<feature type="domain" description="HTH deoR-type" evidence="3">
    <location>
        <begin position="8"/>
        <end position="63"/>
    </location>
</feature>
<dbReference type="InterPro" id="IPR013196">
    <property type="entry name" value="HTH_11"/>
</dbReference>
<proteinExistence type="predicted"/>
<keyword evidence="5" id="KW-1185">Reference proteome</keyword>
<reference evidence="5" key="1">
    <citation type="submission" date="2016-10" db="EMBL/GenBank/DDBJ databases">
        <authorList>
            <person name="Varghese N."/>
            <person name="Submissions S."/>
        </authorList>
    </citation>
    <scope>NUCLEOTIDE SEQUENCE [LARGE SCALE GENOMIC DNA]</scope>
    <source>
        <strain evidence="5">DSM 22361</strain>
    </source>
</reference>
<keyword evidence="1" id="KW-0805">Transcription regulation</keyword>
<evidence type="ECO:0000313" key="5">
    <source>
        <dbReference type="Proteomes" id="UP000236731"/>
    </source>
</evidence>
<dbReference type="SUPFAM" id="SSF46785">
    <property type="entry name" value="Winged helix' DNA-binding domain"/>
    <property type="match status" value="1"/>
</dbReference>
<dbReference type="EMBL" id="FNUT01000010">
    <property type="protein sequence ID" value="SEG60536.1"/>
    <property type="molecule type" value="Genomic_DNA"/>
</dbReference>
<evidence type="ECO:0000313" key="4">
    <source>
        <dbReference type="EMBL" id="SEG60536.1"/>
    </source>
</evidence>
<dbReference type="GO" id="GO:0003700">
    <property type="term" value="F:DNA-binding transcription factor activity"/>
    <property type="evidence" value="ECO:0007669"/>
    <property type="project" value="InterPro"/>
</dbReference>
<dbReference type="PIRSF" id="PIRSF016838">
    <property type="entry name" value="PafC"/>
    <property type="match status" value="1"/>
</dbReference>
<dbReference type="InterPro" id="IPR028349">
    <property type="entry name" value="PafC-like"/>
</dbReference>
<dbReference type="AlphaFoldDB" id="A0A1H6BK08"/>
<keyword evidence="2" id="KW-0804">Transcription</keyword>
<evidence type="ECO:0000256" key="1">
    <source>
        <dbReference type="ARBA" id="ARBA00023015"/>
    </source>
</evidence>
<dbReference type="InterPro" id="IPR057727">
    <property type="entry name" value="WCX_dom"/>
</dbReference>
<sequence>MSVDIKKRLDRIVEILIQMQSKRVVRAQDLADRFDVSLRTIYRDIRSLEQAGVPLIGEAGMGYSLMEGYRLPPVSFTKEEALSFVAVEKLAEKFLDEASAAIHASAMMKIKAILKSQELDLVNHTQDQIIMRKQGSPIFQEKVPHVLSYAIESIANKKQVQIDYQGIKDDRPQLRTIEPIGIIHEIGFWYIVAFCIEKQDFRQFRSDRINRIQLTKTPFSTRHMTIGEYLEAKAQPEAPKVRAIIRVKPEYSSYLRWQRNYYGLVDEIKHADHIEMHFDVKDIKHEFPRWLLMFGDMIEIAEPQILRDNFINLLREISLKHEPKI</sequence>
<dbReference type="InterPro" id="IPR036388">
    <property type="entry name" value="WH-like_DNA-bd_sf"/>
</dbReference>
<dbReference type="PROSITE" id="PS52050">
    <property type="entry name" value="WYL"/>
    <property type="match status" value="1"/>
</dbReference>
<gene>
    <name evidence="4" type="ORF">SAMN05421877_110129</name>
</gene>
<dbReference type="PANTHER" id="PTHR34580:SF1">
    <property type="entry name" value="PROTEIN PAFC"/>
    <property type="match status" value="1"/>
</dbReference>
<name>A0A1H6BK08_9SPHI</name>
<dbReference type="RefSeq" id="WP_103907251.1">
    <property type="nucleotide sequence ID" value="NZ_CP049246.1"/>
</dbReference>
<dbReference type="PROSITE" id="PS51000">
    <property type="entry name" value="HTH_DEOR_2"/>
    <property type="match status" value="1"/>
</dbReference>
<dbReference type="Pfam" id="PF13280">
    <property type="entry name" value="WYL"/>
    <property type="match status" value="1"/>
</dbReference>
<dbReference type="Pfam" id="PF08279">
    <property type="entry name" value="HTH_11"/>
    <property type="match status" value="1"/>
</dbReference>
<dbReference type="InterPro" id="IPR036390">
    <property type="entry name" value="WH_DNA-bd_sf"/>
</dbReference>
<evidence type="ECO:0000259" key="3">
    <source>
        <dbReference type="PROSITE" id="PS51000"/>
    </source>
</evidence>
<evidence type="ECO:0000256" key="2">
    <source>
        <dbReference type="ARBA" id="ARBA00023163"/>
    </source>
</evidence>
<dbReference type="GO" id="GO:0003677">
    <property type="term" value="F:DNA binding"/>
    <property type="evidence" value="ECO:0007669"/>
    <property type="project" value="UniProtKB-KW"/>
</dbReference>
<dbReference type="Proteomes" id="UP000236731">
    <property type="component" value="Unassembled WGS sequence"/>
</dbReference>
<accession>A0A1H6BK08</accession>
<dbReference type="InterPro" id="IPR026881">
    <property type="entry name" value="WYL_dom"/>
</dbReference>
<dbReference type="Gene3D" id="1.10.10.10">
    <property type="entry name" value="Winged helix-like DNA-binding domain superfamily/Winged helix DNA-binding domain"/>
    <property type="match status" value="1"/>
</dbReference>
<dbReference type="InterPro" id="IPR001034">
    <property type="entry name" value="DeoR_HTH"/>
</dbReference>
<keyword evidence="4" id="KW-0238">DNA-binding</keyword>
<dbReference type="Pfam" id="PF25583">
    <property type="entry name" value="WCX"/>
    <property type="match status" value="1"/>
</dbReference>
<organism evidence="4 5">
    <name type="scientific">Sphingobacterium lactis</name>
    <dbReference type="NCBI Taxonomy" id="797291"/>
    <lineage>
        <taxon>Bacteria</taxon>
        <taxon>Pseudomonadati</taxon>
        <taxon>Bacteroidota</taxon>
        <taxon>Sphingobacteriia</taxon>
        <taxon>Sphingobacteriales</taxon>
        <taxon>Sphingobacteriaceae</taxon>
        <taxon>Sphingobacterium</taxon>
    </lineage>
</organism>
<protein>
    <submittedName>
        <fullName evidence="4">Predicted DNA-binding transcriptional regulator YafY, contains an HTH and WYL domains</fullName>
    </submittedName>
</protein>